<gene>
    <name evidence="4" type="ORF">L195_g032364</name>
</gene>
<sequence length="168" mass="18936">FKPAKRVLDFSLTEGSDDLDNRVDMSKPSRGCSENFKSFDSSSLLQEVPENLYYSLEKINQNDIGLDASDDNSSSLVELVNVIDSIFSSVKRTSITKEELLQKIMMNCLDFVEISEVEEQIEILEKIVPDWICKKLVSSGDTVYCIKNAVDLESIRSRLLNNVTKGVE</sequence>
<dbReference type="EMBL" id="ASHM01030618">
    <property type="protein sequence ID" value="PNX76416.1"/>
    <property type="molecule type" value="Genomic_DNA"/>
</dbReference>
<name>A0A2K3LD03_TRIPR</name>
<comment type="similarity">
    <text evidence="1">Belongs to the Cdt1 family.</text>
</comment>
<dbReference type="Proteomes" id="UP000236291">
    <property type="component" value="Unassembled WGS sequence"/>
</dbReference>
<dbReference type="InterPro" id="IPR032054">
    <property type="entry name" value="Cdt1_C"/>
</dbReference>
<comment type="caution">
    <text evidence="4">The sequence shown here is derived from an EMBL/GenBank/DDBJ whole genome shotgun (WGS) entry which is preliminary data.</text>
</comment>
<keyword evidence="2" id="KW-0131">Cell cycle</keyword>
<dbReference type="GO" id="GO:0070182">
    <property type="term" value="F:DNA polymerase binding"/>
    <property type="evidence" value="ECO:0007669"/>
    <property type="project" value="TreeGrafter"/>
</dbReference>
<dbReference type="Gene3D" id="1.10.10.1420">
    <property type="entry name" value="DNA replication factor Cdt1, C-terminal WH domain"/>
    <property type="match status" value="1"/>
</dbReference>
<dbReference type="PANTHER" id="PTHR28637:SF13">
    <property type="entry name" value="EXPRESSED PROTEIN"/>
    <property type="match status" value="1"/>
</dbReference>
<dbReference type="InterPro" id="IPR038090">
    <property type="entry name" value="Cdt1_C_WH_dom_sf"/>
</dbReference>
<accession>A0A2K3LD03</accession>
<dbReference type="GO" id="GO:0005634">
    <property type="term" value="C:nucleus"/>
    <property type="evidence" value="ECO:0007669"/>
    <property type="project" value="TreeGrafter"/>
</dbReference>
<dbReference type="PANTHER" id="PTHR28637">
    <property type="entry name" value="DNA REPLICATION FACTOR CDT1"/>
    <property type="match status" value="1"/>
</dbReference>
<dbReference type="STRING" id="57577.A0A2K3LD03"/>
<evidence type="ECO:0000313" key="4">
    <source>
        <dbReference type="EMBL" id="PNX76416.1"/>
    </source>
</evidence>
<evidence type="ECO:0000313" key="5">
    <source>
        <dbReference type="Proteomes" id="UP000236291"/>
    </source>
</evidence>
<dbReference type="AlphaFoldDB" id="A0A2K3LD03"/>
<evidence type="ECO:0000256" key="1">
    <source>
        <dbReference type="ARBA" id="ARBA00008356"/>
    </source>
</evidence>
<organism evidence="4 5">
    <name type="scientific">Trifolium pratense</name>
    <name type="common">Red clover</name>
    <dbReference type="NCBI Taxonomy" id="57577"/>
    <lineage>
        <taxon>Eukaryota</taxon>
        <taxon>Viridiplantae</taxon>
        <taxon>Streptophyta</taxon>
        <taxon>Embryophyta</taxon>
        <taxon>Tracheophyta</taxon>
        <taxon>Spermatophyta</taxon>
        <taxon>Magnoliopsida</taxon>
        <taxon>eudicotyledons</taxon>
        <taxon>Gunneridae</taxon>
        <taxon>Pentapetalae</taxon>
        <taxon>rosids</taxon>
        <taxon>fabids</taxon>
        <taxon>Fabales</taxon>
        <taxon>Fabaceae</taxon>
        <taxon>Papilionoideae</taxon>
        <taxon>50 kb inversion clade</taxon>
        <taxon>NPAAA clade</taxon>
        <taxon>Hologalegina</taxon>
        <taxon>IRL clade</taxon>
        <taxon>Trifolieae</taxon>
        <taxon>Trifolium</taxon>
    </lineage>
</organism>
<reference evidence="4 5" key="2">
    <citation type="journal article" date="2017" name="Front. Plant Sci.">
        <title>Gene Classification and Mining of Molecular Markers Useful in Red Clover (Trifolium pratense) Breeding.</title>
        <authorList>
            <person name="Istvanek J."/>
            <person name="Dluhosova J."/>
            <person name="Dluhos P."/>
            <person name="Patkova L."/>
            <person name="Nedelnik J."/>
            <person name="Repkova J."/>
        </authorList>
    </citation>
    <scope>NUCLEOTIDE SEQUENCE [LARGE SCALE GENOMIC DNA]</scope>
    <source>
        <strain evidence="5">cv. Tatra</strain>
        <tissue evidence="4">Young leaves</tissue>
    </source>
</reference>
<feature type="domain" description="DNA replication factor Cdt1 C-terminal" evidence="3">
    <location>
        <begin position="71"/>
        <end position="132"/>
    </location>
</feature>
<reference evidence="4 5" key="1">
    <citation type="journal article" date="2014" name="Am. J. Bot.">
        <title>Genome assembly and annotation for red clover (Trifolium pratense; Fabaceae).</title>
        <authorList>
            <person name="Istvanek J."/>
            <person name="Jaros M."/>
            <person name="Krenek A."/>
            <person name="Repkova J."/>
        </authorList>
    </citation>
    <scope>NUCLEOTIDE SEQUENCE [LARGE SCALE GENOMIC DNA]</scope>
    <source>
        <strain evidence="5">cv. Tatra</strain>
        <tissue evidence="4">Young leaves</tissue>
    </source>
</reference>
<evidence type="ECO:0000256" key="2">
    <source>
        <dbReference type="ARBA" id="ARBA00023306"/>
    </source>
</evidence>
<dbReference type="GO" id="GO:0003677">
    <property type="term" value="F:DNA binding"/>
    <property type="evidence" value="ECO:0007669"/>
    <property type="project" value="InterPro"/>
</dbReference>
<dbReference type="GO" id="GO:0071163">
    <property type="term" value="P:DNA replication preinitiation complex assembly"/>
    <property type="evidence" value="ECO:0007669"/>
    <property type="project" value="InterPro"/>
</dbReference>
<dbReference type="Pfam" id="PF16679">
    <property type="entry name" value="CDT1_C"/>
    <property type="match status" value="1"/>
</dbReference>
<dbReference type="GO" id="GO:0000278">
    <property type="term" value="P:mitotic cell cycle"/>
    <property type="evidence" value="ECO:0007669"/>
    <property type="project" value="TreeGrafter"/>
</dbReference>
<dbReference type="GO" id="GO:0030174">
    <property type="term" value="P:regulation of DNA-templated DNA replication initiation"/>
    <property type="evidence" value="ECO:0007669"/>
    <property type="project" value="InterPro"/>
</dbReference>
<feature type="non-terminal residue" evidence="4">
    <location>
        <position position="1"/>
    </location>
</feature>
<evidence type="ECO:0000259" key="3">
    <source>
        <dbReference type="Pfam" id="PF16679"/>
    </source>
</evidence>
<proteinExistence type="inferred from homology"/>
<dbReference type="InterPro" id="IPR045173">
    <property type="entry name" value="Cdt1"/>
</dbReference>
<protein>
    <submittedName>
        <fullName evidence="4">Cdt1-like protein chloroplastic-like</fullName>
    </submittedName>
</protein>
<dbReference type="GO" id="GO:0000076">
    <property type="term" value="P:DNA replication checkpoint signaling"/>
    <property type="evidence" value="ECO:0007669"/>
    <property type="project" value="TreeGrafter"/>
</dbReference>